<dbReference type="CDD" id="cd16655">
    <property type="entry name" value="RING-Ubox_WDSUB1-like"/>
    <property type="match status" value="1"/>
</dbReference>
<evidence type="ECO:0000256" key="7">
    <source>
        <dbReference type="ARBA" id="ARBA00022741"/>
    </source>
</evidence>
<evidence type="ECO:0000256" key="9">
    <source>
        <dbReference type="ARBA" id="ARBA00022786"/>
    </source>
</evidence>
<dbReference type="PANTHER" id="PTHR45647">
    <property type="entry name" value="OS02G0152300 PROTEIN"/>
    <property type="match status" value="1"/>
</dbReference>
<dbReference type="Gene3D" id="3.30.40.10">
    <property type="entry name" value="Zinc/RING finger domain, C3HC4 (zinc finger)"/>
    <property type="match status" value="1"/>
</dbReference>
<evidence type="ECO:0000256" key="2">
    <source>
        <dbReference type="ARBA" id="ARBA00003861"/>
    </source>
</evidence>
<keyword evidence="5" id="KW-0723">Serine/threonine-protein kinase</keyword>
<dbReference type="Gene3D" id="3.30.200.20">
    <property type="entry name" value="Phosphorylase Kinase, domain 1"/>
    <property type="match status" value="1"/>
</dbReference>
<comment type="function">
    <text evidence="2">Functions as an E3 ubiquitin ligase.</text>
</comment>
<dbReference type="SUPFAM" id="SSF56112">
    <property type="entry name" value="Protein kinase-like (PK-like)"/>
    <property type="match status" value="1"/>
</dbReference>
<proteinExistence type="predicted"/>
<dbReference type="Proteomes" id="UP001443914">
    <property type="component" value="Unassembled WGS sequence"/>
</dbReference>
<protein>
    <recommendedName>
        <fullName evidence="4">RING-type E3 ubiquitin transferase</fullName>
        <ecNumber evidence="4">2.3.2.27</ecNumber>
    </recommendedName>
</protein>
<dbReference type="InterPro" id="IPR000719">
    <property type="entry name" value="Prot_kinase_dom"/>
</dbReference>
<dbReference type="PROSITE" id="PS00108">
    <property type="entry name" value="PROTEIN_KINASE_ST"/>
    <property type="match status" value="1"/>
</dbReference>
<dbReference type="EC" id="2.3.2.27" evidence="4"/>
<evidence type="ECO:0000259" key="12">
    <source>
        <dbReference type="PROSITE" id="PS50011"/>
    </source>
</evidence>
<evidence type="ECO:0000313" key="14">
    <source>
        <dbReference type="EMBL" id="KAK9697260.1"/>
    </source>
</evidence>
<dbReference type="Pfam" id="PF04564">
    <property type="entry name" value="U-box"/>
    <property type="match status" value="1"/>
</dbReference>
<evidence type="ECO:0000256" key="3">
    <source>
        <dbReference type="ARBA" id="ARBA00004906"/>
    </source>
</evidence>
<keyword evidence="10 11" id="KW-0067">ATP-binding</keyword>
<dbReference type="CDD" id="cd01989">
    <property type="entry name" value="USP_STK_Ubox_N"/>
    <property type="match status" value="1"/>
</dbReference>
<feature type="domain" description="U-box" evidence="13">
    <location>
        <begin position="701"/>
        <end position="774"/>
    </location>
</feature>
<name>A0AAW1J300_SAPOF</name>
<dbReference type="Gene3D" id="1.10.510.10">
    <property type="entry name" value="Transferase(Phosphotransferase) domain 1"/>
    <property type="match status" value="1"/>
</dbReference>
<comment type="catalytic activity">
    <reaction evidence="1">
        <text>S-ubiquitinyl-[E2 ubiquitin-conjugating enzyme]-L-cysteine + [acceptor protein]-L-lysine = [E2 ubiquitin-conjugating enzyme]-L-cysteine + N(6)-ubiquitinyl-[acceptor protein]-L-lysine.</text>
        <dbReference type="EC" id="2.3.2.27"/>
    </reaction>
</comment>
<dbReference type="Gene3D" id="3.40.50.620">
    <property type="entry name" value="HUPs"/>
    <property type="match status" value="1"/>
</dbReference>
<dbReference type="GO" id="GO:0016567">
    <property type="term" value="P:protein ubiquitination"/>
    <property type="evidence" value="ECO:0007669"/>
    <property type="project" value="InterPro"/>
</dbReference>
<dbReference type="InterPro" id="IPR013083">
    <property type="entry name" value="Znf_RING/FYVE/PHD"/>
</dbReference>
<dbReference type="InterPro" id="IPR008271">
    <property type="entry name" value="Ser/Thr_kinase_AS"/>
</dbReference>
<dbReference type="EMBL" id="JBDFQZ010000008">
    <property type="protein sequence ID" value="KAK9697260.1"/>
    <property type="molecule type" value="Genomic_DNA"/>
</dbReference>
<dbReference type="PANTHER" id="PTHR45647:SF65">
    <property type="entry name" value="U-BOX DOMAIN-CONTAINING PROTEIN KINASE FAMILY PROTEIN"/>
    <property type="match status" value="1"/>
</dbReference>
<dbReference type="AlphaFoldDB" id="A0AAW1J300"/>
<dbReference type="SMART" id="SM00504">
    <property type="entry name" value="Ubox"/>
    <property type="match status" value="1"/>
</dbReference>
<organism evidence="14 15">
    <name type="scientific">Saponaria officinalis</name>
    <name type="common">Common soapwort</name>
    <name type="synonym">Lychnis saponaria</name>
    <dbReference type="NCBI Taxonomy" id="3572"/>
    <lineage>
        <taxon>Eukaryota</taxon>
        <taxon>Viridiplantae</taxon>
        <taxon>Streptophyta</taxon>
        <taxon>Embryophyta</taxon>
        <taxon>Tracheophyta</taxon>
        <taxon>Spermatophyta</taxon>
        <taxon>Magnoliopsida</taxon>
        <taxon>eudicotyledons</taxon>
        <taxon>Gunneridae</taxon>
        <taxon>Pentapetalae</taxon>
        <taxon>Caryophyllales</taxon>
        <taxon>Caryophyllaceae</taxon>
        <taxon>Caryophylleae</taxon>
        <taxon>Saponaria</taxon>
    </lineage>
</organism>
<dbReference type="Pfam" id="PF07714">
    <property type="entry name" value="PK_Tyr_Ser-Thr"/>
    <property type="match status" value="1"/>
</dbReference>
<evidence type="ECO:0000313" key="15">
    <source>
        <dbReference type="Proteomes" id="UP001443914"/>
    </source>
</evidence>
<evidence type="ECO:0000256" key="1">
    <source>
        <dbReference type="ARBA" id="ARBA00000900"/>
    </source>
</evidence>
<accession>A0AAW1J300</accession>
<evidence type="ECO:0000256" key="10">
    <source>
        <dbReference type="ARBA" id="ARBA00022840"/>
    </source>
</evidence>
<keyword evidence="15" id="KW-1185">Reference proteome</keyword>
<dbReference type="InterPro" id="IPR017441">
    <property type="entry name" value="Protein_kinase_ATP_BS"/>
</dbReference>
<gene>
    <name evidence="14" type="ORF">RND81_08G025500</name>
</gene>
<dbReference type="GO" id="GO:0061630">
    <property type="term" value="F:ubiquitin protein ligase activity"/>
    <property type="evidence" value="ECO:0007669"/>
    <property type="project" value="UniProtKB-EC"/>
</dbReference>
<dbReference type="InterPro" id="IPR011009">
    <property type="entry name" value="Kinase-like_dom_sf"/>
</dbReference>
<dbReference type="PROSITE" id="PS51698">
    <property type="entry name" value="U_BOX"/>
    <property type="match status" value="1"/>
</dbReference>
<dbReference type="InterPro" id="IPR003613">
    <property type="entry name" value="Ubox_domain"/>
</dbReference>
<dbReference type="GO" id="GO:0005524">
    <property type="term" value="F:ATP binding"/>
    <property type="evidence" value="ECO:0007669"/>
    <property type="project" value="UniProtKB-UniRule"/>
</dbReference>
<keyword evidence="8" id="KW-0418">Kinase</keyword>
<comment type="pathway">
    <text evidence="3">Protein modification; protein ubiquitination.</text>
</comment>
<evidence type="ECO:0000256" key="8">
    <source>
        <dbReference type="ARBA" id="ARBA00022777"/>
    </source>
</evidence>
<keyword evidence="6" id="KW-0808">Transferase</keyword>
<evidence type="ECO:0000256" key="5">
    <source>
        <dbReference type="ARBA" id="ARBA00022527"/>
    </source>
</evidence>
<reference evidence="14" key="1">
    <citation type="submission" date="2024-03" db="EMBL/GenBank/DDBJ databases">
        <title>WGS assembly of Saponaria officinalis var. Norfolk2.</title>
        <authorList>
            <person name="Jenkins J."/>
            <person name="Shu S."/>
            <person name="Grimwood J."/>
            <person name="Barry K."/>
            <person name="Goodstein D."/>
            <person name="Schmutz J."/>
            <person name="Leebens-Mack J."/>
            <person name="Osbourn A."/>
        </authorList>
    </citation>
    <scope>NUCLEOTIDE SEQUENCE [LARGE SCALE GENOMIC DNA]</scope>
    <source>
        <strain evidence="14">JIC</strain>
    </source>
</reference>
<evidence type="ECO:0000256" key="6">
    <source>
        <dbReference type="ARBA" id="ARBA00022679"/>
    </source>
</evidence>
<comment type="caution">
    <text evidence="14">The sequence shown here is derived from an EMBL/GenBank/DDBJ whole genome shotgun (WGS) entry which is preliminary data.</text>
</comment>
<feature type="binding site" evidence="11">
    <location>
        <position position="446"/>
    </location>
    <ligand>
        <name>ATP</name>
        <dbReference type="ChEBI" id="CHEBI:30616"/>
    </ligand>
</feature>
<dbReference type="PROSITE" id="PS50011">
    <property type="entry name" value="PROTEIN_KINASE_DOM"/>
    <property type="match status" value="1"/>
</dbReference>
<dbReference type="InterPro" id="IPR001245">
    <property type="entry name" value="Ser-Thr/Tyr_kinase_cat_dom"/>
</dbReference>
<dbReference type="GO" id="GO:0004674">
    <property type="term" value="F:protein serine/threonine kinase activity"/>
    <property type="evidence" value="ECO:0007669"/>
    <property type="project" value="UniProtKB-KW"/>
</dbReference>
<keyword evidence="9" id="KW-0833">Ubl conjugation pathway</keyword>
<evidence type="ECO:0000256" key="4">
    <source>
        <dbReference type="ARBA" id="ARBA00012483"/>
    </source>
</evidence>
<dbReference type="SMART" id="SM00220">
    <property type="entry name" value="S_TKc"/>
    <property type="match status" value="1"/>
</dbReference>
<evidence type="ECO:0000259" key="13">
    <source>
        <dbReference type="PROSITE" id="PS51698"/>
    </source>
</evidence>
<dbReference type="PROSITE" id="PS00107">
    <property type="entry name" value="PROTEIN_KINASE_ATP"/>
    <property type="match status" value="1"/>
</dbReference>
<keyword evidence="7 11" id="KW-0547">Nucleotide-binding</keyword>
<sequence>MTIPTTTSATSTTVAVAVNAGGNGRGNGSKRAVRWAVENLLSRADRFVLVHVMSTITHIPTPSGNRIPIKELDAIVVARYMDDVRERAQEFFTQYKKFYRAGELTFETLLLECDNTAAGLVDYVSKSGVRSLVMGSESTNRFWRKIKGPGITQIVLKGAPDTCDIYVVSKRRVKTKLASSLTSSMLLSTDIQKSGLPSNSNIPVVLTTGNTPLHSFSSIEQSTGPSSCSEISQSISSPDTFVAYNIDRDFSNTGVNHWRSITSTSTDHISSGQISVPDTHVSYEKFDLHNEVEQLRLELQTTLDLYSTACEDLVHAQKKVRLLSSECVEEAEKISAATEREETLRKIAELEKMKHLQAIREVQAAKSLLARESHERRVAELNALNESKERRRVVEELMSSERGTRKYTSDEIKEATDFLSDTKVVGEGGYGKVYKGILDHTSVAIKVLREDATDKKEEFLREVRILSQLRHPNLVLLLGVCPEIGCLVYEYMENGSLEEHIFRHNGRAPLPWFARFRIAFEVACGLAFLHSRKPEPIVHRDLKPGNILLGRNYVSKISDVGLAKLIYDNVPDSVTMFGNSLLAGTLYYIDPEYQRTGTVRPKSDLYSFGMILLQLLTARHPNGLLLVMENAIESGSLAYILDDSITDWPLAEAEELTKLALECCKLRCRDRPDLETGVLPVLKKLADIADASMKVERNSIFAPSHYFCPILHEIMDDPFVAGDGFTYERRAIDAWLERHDISPVTKHKLQHFNLTPNMTLLTAIQEWRCRLASKNA</sequence>
<dbReference type="SUPFAM" id="SSF52402">
    <property type="entry name" value="Adenine nucleotide alpha hydrolases-like"/>
    <property type="match status" value="1"/>
</dbReference>
<dbReference type="InterPro" id="IPR014729">
    <property type="entry name" value="Rossmann-like_a/b/a_fold"/>
</dbReference>
<dbReference type="InterPro" id="IPR051348">
    <property type="entry name" value="U-box_ubiquitin_ligases"/>
</dbReference>
<feature type="domain" description="Protein kinase" evidence="12">
    <location>
        <begin position="419"/>
        <end position="682"/>
    </location>
</feature>
<dbReference type="SUPFAM" id="SSF57850">
    <property type="entry name" value="RING/U-box"/>
    <property type="match status" value="1"/>
</dbReference>
<evidence type="ECO:0000256" key="11">
    <source>
        <dbReference type="PROSITE-ProRule" id="PRU10141"/>
    </source>
</evidence>